<keyword evidence="5 13" id="KW-0547">Nucleotide-binding</keyword>
<dbReference type="InterPro" id="IPR000788">
    <property type="entry name" value="RNR_lg_C"/>
</dbReference>
<dbReference type="Proteomes" id="UP000427906">
    <property type="component" value="Chromosome"/>
</dbReference>
<dbReference type="Pfam" id="PF12637">
    <property type="entry name" value="TSCPD"/>
    <property type="match status" value="1"/>
</dbReference>
<gene>
    <name evidence="17" type="ORF">DSCA_56160</name>
</gene>
<keyword evidence="3 13" id="KW-0846">Cobalamin</keyword>
<dbReference type="EMBL" id="AP021874">
    <property type="protein sequence ID" value="BBO71686.1"/>
    <property type="molecule type" value="Genomic_DNA"/>
</dbReference>
<evidence type="ECO:0000259" key="16">
    <source>
        <dbReference type="Pfam" id="PF12637"/>
    </source>
</evidence>
<comment type="cofactor">
    <cofactor evidence="1 13">
        <name>adenosylcob(III)alamin</name>
        <dbReference type="ChEBI" id="CHEBI:18408"/>
    </cofactor>
</comment>
<dbReference type="SUPFAM" id="SSF48168">
    <property type="entry name" value="R1 subunit of ribonucleotide reductase, N-terminal domain"/>
    <property type="match status" value="1"/>
</dbReference>
<dbReference type="GO" id="GO:0009263">
    <property type="term" value="P:deoxyribonucleotide biosynthetic process"/>
    <property type="evidence" value="ECO:0007669"/>
    <property type="project" value="UniProtKB-KW"/>
</dbReference>
<keyword evidence="6" id="KW-0067">ATP-binding</keyword>
<evidence type="ECO:0000259" key="14">
    <source>
        <dbReference type="Pfam" id="PF00317"/>
    </source>
</evidence>
<dbReference type="Pfam" id="PF00317">
    <property type="entry name" value="Ribonuc_red_lgN"/>
    <property type="match status" value="1"/>
</dbReference>
<name>A0A5K7YR15_9BACT</name>
<dbReference type="PANTHER" id="PTHR43371">
    <property type="entry name" value="VITAMIN B12-DEPENDENT RIBONUCLEOTIDE REDUCTASE"/>
    <property type="match status" value="1"/>
</dbReference>
<dbReference type="UniPathway" id="UPA00326"/>
<dbReference type="KEGG" id="dalk:DSCA_56160"/>
<comment type="similarity">
    <text evidence="2 13">Belongs to the ribonucleoside diphosphate reductase class-2 family.</text>
</comment>
<dbReference type="NCBIfam" id="NF006417">
    <property type="entry name" value="PRK08665.1"/>
    <property type="match status" value="1"/>
</dbReference>
<dbReference type="PANTHER" id="PTHR43371:SF1">
    <property type="entry name" value="RIBONUCLEOSIDE-DIPHOSPHATE REDUCTASE"/>
    <property type="match status" value="1"/>
</dbReference>
<dbReference type="PRINTS" id="PR01183">
    <property type="entry name" value="RIBORDTASEM1"/>
</dbReference>
<evidence type="ECO:0000256" key="13">
    <source>
        <dbReference type="RuleBase" id="RU364064"/>
    </source>
</evidence>
<dbReference type="GO" id="GO:0031419">
    <property type="term" value="F:cobalamin binding"/>
    <property type="evidence" value="ECO:0007669"/>
    <property type="project" value="UniProtKB-KW"/>
</dbReference>
<dbReference type="CDD" id="cd02888">
    <property type="entry name" value="RNR_II_dimer"/>
    <property type="match status" value="1"/>
</dbReference>
<dbReference type="Gene3D" id="3.20.70.20">
    <property type="match status" value="1"/>
</dbReference>
<evidence type="ECO:0000313" key="17">
    <source>
        <dbReference type="EMBL" id="BBO71686.1"/>
    </source>
</evidence>
<evidence type="ECO:0000256" key="6">
    <source>
        <dbReference type="ARBA" id="ARBA00022840"/>
    </source>
</evidence>
<dbReference type="InterPro" id="IPR013509">
    <property type="entry name" value="RNR_lsu_N"/>
</dbReference>
<evidence type="ECO:0000256" key="11">
    <source>
        <dbReference type="ARBA" id="ARBA00025437"/>
    </source>
</evidence>
<dbReference type="InterPro" id="IPR013344">
    <property type="entry name" value="RNR_NrdJ/NrdZ"/>
</dbReference>
<dbReference type="Pfam" id="PF02867">
    <property type="entry name" value="Ribonuc_red_lgC"/>
    <property type="match status" value="1"/>
</dbReference>
<evidence type="ECO:0000256" key="10">
    <source>
        <dbReference type="ARBA" id="ARBA00023285"/>
    </source>
</evidence>
<feature type="domain" description="Ribonucleotide reductase large subunit N-terminal" evidence="14">
    <location>
        <begin position="102"/>
        <end position="179"/>
    </location>
</feature>
<feature type="domain" description="Ribonucleotide reductase large subunit C-terminal" evidence="15">
    <location>
        <begin position="182"/>
        <end position="652"/>
    </location>
</feature>
<dbReference type="RefSeq" id="WP_155319485.1">
    <property type="nucleotide sequence ID" value="NZ_AP021874.1"/>
</dbReference>
<comment type="catalytic activity">
    <reaction evidence="12 13">
        <text>a 2'-deoxyribonucleoside 5'-diphosphate + [thioredoxin]-disulfide + H2O = a ribonucleoside 5'-diphosphate + [thioredoxin]-dithiol</text>
        <dbReference type="Rhea" id="RHEA:23252"/>
        <dbReference type="Rhea" id="RHEA-COMP:10698"/>
        <dbReference type="Rhea" id="RHEA-COMP:10700"/>
        <dbReference type="ChEBI" id="CHEBI:15377"/>
        <dbReference type="ChEBI" id="CHEBI:29950"/>
        <dbReference type="ChEBI" id="CHEBI:50058"/>
        <dbReference type="ChEBI" id="CHEBI:57930"/>
        <dbReference type="ChEBI" id="CHEBI:73316"/>
        <dbReference type="EC" id="1.17.4.1"/>
    </reaction>
</comment>
<evidence type="ECO:0000313" key="18">
    <source>
        <dbReference type="Proteomes" id="UP000427906"/>
    </source>
</evidence>
<protein>
    <recommendedName>
        <fullName evidence="13">Vitamin B12-dependent ribonucleotide reductase</fullName>
        <ecNumber evidence="13">1.17.4.1</ecNumber>
    </recommendedName>
</protein>
<comment type="function">
    <text evidence="11 13">Catalyzes the reduction of ribonucleotides to deoxyribonucleotides. May function to provide a pool of deoxyribonucleotide precursors for DNA repair during oxygen limitation and/or for immediate growth after restoration of oxygen.</text>
</comment>
<keyword evidence="9" id="KW-1015">Disulfide bond</keyword>
<dbReference type="NCBIfam" id="TIGR02504">
    <property type="entry name" value="NrdJ_Z"/>
    <property type="match status" value="1"/>
</dbReference>
<dbReference type="GO" id="GO:0005524">
    <property type="term" value="F:ATP binding"/>
    <property type="evidence" value="ECO:0007669"/>
    <property type="project" value="UniProtKB-KW"/>
</dbReference>
<organism evidence="17 18">
    <name type="scientific">Desulfosarcina alkanivorans</name>
    <dbReference type="NCBI Taxonomy" id="571177"/>
    <lineage>
        <taxon>Bacteria</taxon>
        <taxon>Pseudomonadati</taxon>
        <taxon>Thermodesulfobacteriota</taxon>
        <taxon>Desulfobacteria</taxon>
        <taxon>Desulfobacterales</taxon>
        <taxon>Desulfosarcinaceae</taxon>
        <taxon>Desulfosarcina</taxon>
    </lineage>
</organism>
<evidence type="ECO:0000256" key="1">
    <source>
        <dbReference type="ARBA" id="ARBA00001922"/>
    </source>
</evidence>
<evidence type="ECO:0000256" key="3">
    <source>
        <dbReference type="ARBA" id="ARBA00022628"/>
    </source>
</evidence>
<dbReference type="GO" id="GO:0004748">
    <property type="term" value="F:ribonucleoside-diphosphate reductase activity, thioredoxin disulfide as acceptor"/>
    <property type="evidence" value="ECO:0007669"/>
    <property type="project" value="UniProtKB-EC"/>
</dbReference>
<keyword evidence="10 13" id="KW-0170">Cobalt</keyword>
<dbReference type="FunFam" id="3.20.70.20:FF:000018">
    <property type="entry name" value="Vitamin B12-dependent ribonucleotide reductase"/>
    <property type="match status" value="1"/>
</dbReference>
<feature type="domain" description="TSCPD" evidence="16">
    <location>
        <begin position="681"/>
        <end position="781"/>
    </location>
</feature>
<evidence type="ECO:0000259" key="15">
    <source>
        <dbReference type="Pfam" id="PF02867"/>
    </source>
</evidence>
<keyword evidence="18" id="KW-1185">Reference proteome</keyword>
<dbReference type="SUPFAM" id="SSF51998">
    <property type="entry name" value="PFL-like glycyl radical enzymes"/>
    <property type="match status" value="1"/>
</dbReference>
<keyword evidence="7 13" id="KW-0560">Oxidoreductase</keyword>
<evidence type="ECO:0000256" key="5">
    <source>
        <dbReference type="ARBA" id="ARBA00022741"/>
    </source>
</evidence>
<dbReference type="InterPro" id="IPR050862">
    <property type="entry name" value="RdRp_reductase_class-2"/>
</dbReference>
<evidence type="ECO:0000256" key="9">
    <source>
        <dbReference type="ARBA" id="ARBA00023157"/>
    </source>
</evidence>
<evidence type="ECO:0000256" key="4">
    <source>
        <dbReference type="ARBA" id="ARBA00022634"/>
    </source>
</evidence>
<dbReference type="InterPro" id="IPR024434">
    <property type="entry name" value="TSCPD_dom"/>
</dbReference>
<dbReference type="EC" id="1.17.4.1" evidence="13"/>
<keyword evidence="8" id="KW-0215">Deoxyribonucleotide synthesis</keyword>
<sequence>MTQKEKILIMDDGNVDLATHVWDDQVFCKRLIGANAVNKRQAEEIARFIRSTIDRMDLRTITPSMVDEMVKAKLSEYGLDTAAPMRLTRDMFVRNGLDLCANAKTVLERRYLKKDSDGKLRETPAQMFHRVARHIARAETAYDENADVRKVAEQFYTLLADFRFLPNSPTLMNAGRRLGQLAACFVLPIEDSMEGIFDSLKNAAIIHKSGGGTGFSFSRLRPKNSMVGTTGGIASGPISFMKIFNTATEQVKQGGTRRGANMAILRVDHPDIMEFIHCKAANAELNNFNISVGITEAFMEAVRDDRTYDLTDPRDRRPVGTLNAREVYAALVEQAWKNGDPGIVFLDRINRDNPTPGLGEMESTNPCGEQPLLPMEACNLGSINLAKFVAADPGSPGIDFDALKETVWTAVRFLDNTIDMSRYPLEAIDRMVKGNRKIGLGIMGFADLLFQLNVPYNSDKALSVAEEIMGFVQDESHKASLALAEQRGVFPNYEKSRFAGDSRRAYRNATTTTIAPTGTLSIISNCSSGIEPLFALSFVRTVMDNDKLAEVNPHFEAVAKREGFYSEALMEAIAGAGTIAHMDDIPEAVKQVFVTAHDISPEWHLRMQAAFQKHTDNAVSKTVNLARDATVEDVRKIYDLAWELGCKGVTIYRDGSKENQVLSFSTAKKEEDAFMIAVRKRPDTLDGFTTRVKTGLGQLYVTVTDYHGKPFEVFATIGKSGRSTTAKTEAIGRLVSLAFRSGVTVDKVVEQLKGIGGEHPIFQNGGLVLSIPDAIARVLENRYLKDGKMKRKGGSRLMGEVCPECGQTISFEEGCMTCHFCGFTKCG</sequence>
<evidence type="ECO:0000256" key="12">
    <source>
        <dbReference type="ARBA" id="ARBA00047754"/>
    </source>
</evidence>
<evidence type="ECO:0000256" key="8">
    <source>
        <dbReference type="ARBA" id="ARBA00023116"/>
    </source>
</evidence>
<evidence type="ECO:0000256" key="7">
    <source>
        <dbReference type="ARBA" id="ARBA00023002"/>
    </source>
</evidence>
<dbReference type="AlphaFoldDB" id="A0A5K7YR15"/>
<evidence type="ECO:0000256" key="2">
    <source>
        <dbReference type="ARBA" id="ARBA00007405"/>
    </source>
</evidence>
<accession>A0A5K7YR15</accession>
<dbReference type="GO" id="GO:0071897">
    <property type="term" value="P:DNA biosynthetic process"/>
    <property type="evidence" value="ECO:0007669"/>
    <property type="project" value="UniProtKB-KW"/>
</dbReference>
<keyword evidence="4 13" id="KW-0237">DNA synthesis</keyword>
<dbReference type="OrthoDB" id="9762933at2"/>
<proteinExistence type="inferred from homology"/>
<reference evidence="17 18" key="1">
    <citation type="submission" date="2019-11" db="EMBL/GenBank/DDBJ databases">
        <title>Comparative genomics of hydrocarbon-degrading Desulfosarcina strains.</title>
        <authorList>
            <person name="Watanabe M."/>
            <person name="Kojima H."/>
            <person name="Fukui M."/>
        </authorList>
    </citation>
    <scope>NUCLEOTIDE SEQUENCE [LARGE SCALE GENOMIC DNA]</scope>
    <source>
        <strain evidence="17 18">PL12</strain>
    </source>
</reference>
<dbReference type="InterPro" id="IPR008926">
    <property type="entry name" value="RNR_R1-su_N"/>
</dbReference>